<dbReference type="KEGG" id="hprf:HLPR_22510"/>
<accession>A0AAU9EU19</accession>
<keyword evidence="3" id="KW-1185">Reference proteome</keyword>
<dbReference type="EMBL" id="AP028654">
    <property type="protein sequence ID" value="BEP29920.1"/>
    <property type="molecule type" value="Genomic_DNA"/>
</dbReference>
<dbReference type="InterPro" id="IPR018768">
    <property type="entry name" value="DUF2344"/>
</dbReference>
<dbReference type="Pfam" id="PF10105">
    <property type="entry name" value="DUF2344"/>
    <property type="match status" value="1"/>
</dbReference>
<dbReference type="AlphaFoldDB" id="A0AAU9EU19"/>
<evidence type="ECO:0000313" key="2">
    <source>
        <dbReference type="EMBL" id="BEP29920.1"/>
    </source>
</evidence>
<reference evidence="2 3" key="1">
    <citation type="submission" date="2023-08" db="EMBL/GenBank/DDBJ databases">
        <title>Helicovermis profunda gen. nov., sp. nov., a novel mesophilic, fermentative bacterium within the Bacillota from a deep-sea hydrothermal vent chimney.</title>
        <authorList>
            <person name="Miyazaki U."/>
            <person name="Mizutani D."/>
            <person name="Hashimoto Y."/>
            <person name="Tame A."/>
            <person name="Sawayama S."/>
            <person name="Miyazaki J."/>
            <person name="Takai K."/>
            <person name="Nakagawa S."/>
        </authorList>
    </citation>
    <scope>NUCLEOTIDE SEQUENCE [LARGE SCALE GENOMIC DNA]</scope>
    <source>
        <strain evidence="2 3">S502</strain>
    </source>
</reference>
<proteinExistence type="predicted"/>
<gene>
    <name evidence="2" type="ORF">HLPR_22510</name>
</gene>
<evidence type="ECO:0000313" key="3">
    <source>
        <dbReference type="Proteomes" id="UP001321786"/>
    </source>
</evidence>
<dbReference type="RefSeq" id="WP_338535530.1">
    <property type="nucleotide sequence ID" value="NZ_AP028654.1"/>
</dbReference>
<dbReference type="Proteomes" id="UP001321786">
    <property type="component" value="Chromosome"/>
</dbReference>
<dbReference type="NCBIfam" id="TIGR03936">
    <property type="entry name" value="sam_1_link_chp"/>
    <property type="match status" value="1"/>
</dbReference>
<evidence type="ECO:0000259" key="1">
    <source>
        <dbReference type="Pfam" id="PF10105"/>
    </source>
</evidence>
<organism evidence="2 3">
    <name type="scientific">Helicovermis profundi</name>
    <dbReference type="NCBI Taxonomy" id="3065157"/>
    <lineage>
        <taxon>Bacteria</taxon>
        <taxon>Bacillati</taxon>
        <taxon>Bacillota</taxon>
        <taxon>Clostridia</taxon>
        <taxon>Helicovermis</taxon>
    </lineage>
</organism>
<protein>
    <submittedName>
        <fullName evidence="2">TIGR03936 family radical SAM-associated protein</fullName>
    </submittedName>
</protein>
<name>A0AAU9EU19_9FIRM</name>
<feature type="domain" description="DUF2344" evidence="1">
    <location>
        <begin position="4"/>
        <end position="186"/>
    </location>
</feature>
<sequence>MTILRMLYKKDGLMKFISHLDMVRLAERSFRRAKFPLEFSNGFNPRPKINFALPLSVGSSSEYEILDVKLLEKMDIDDFLKNQEKFVPTGIKFIKAKYVEETKSLMSLVDYANYIISFPINGESYKEKLKDFLDQDEIIIEKLTKKKKLKTVDIKAHIKKYSLLEDEEELYIDIVSKSGSNGNLNPMKLGLEIIDKLGMNLEKSDIRIHKKQVYTEIDGKLIELFEI</sequence>